<comment type="caution">
    <text evidence="5">The sequence shown here is derived from an EMBL/GenBank/DDBJ whole genome shotgun (WGS) entry which is preliminary data.</text>
</comment>
<organism evidence="5 6">
    <name type="scientific">Prorocentrum cordatum</name>
    <dbReference type="NCBI Taxonomy" id="2364126"/>
    <lineage>
        <taxon>Eukaryota</taxon>
        <taxon>Sar</taxon>
        <taxon>Alveolata</taxon>
        <taxon>Dinophyceae</taxon>
        <taxon>Prorocentrales</taxon>
        <taxon>Prorocentraceae</taxon>
        <taxon>Prorocentrum</taxon>
    </lineage>
</organism>
<feature type="compositionally biased region" description="Basic and acidic residues" evidence="2">
    <location>
        <begin position="1"/>
        <end position="16"/>
    </location>
</feature>
<dbReference type="Proteomes" id="UP001189429">
    <property type="component" value="Unassembled WGS sequence"/>
</dbReference>
<dbReference type="SUPFAM" id="SSF57756">
    <property type="entry name" value="Retrovirus zinc finger-like domains"/>
    <property type="match status" value="1"/>
</dbReference>
<feature type="region of interest" description="Disordered" evidence="2">
    <location>
        <begin position="1"/>
        <end position="60"/>
    </location>
</feature>
<dbReference type="InterPro" id="IPR001584">
    <property type="entry name" value="Integrase_cat-core"/>
</dbReference>
<evidence type="ECO:0000259" key="4">
    <source>
        <dbReference type="PROSITE" id="PS50994"/>
    </source>
</evidence>
<feature type="region of interest" description="Disordered" evidence="2">
    <location>
        <begin position="500"/>
        <end position="543"/>
    </location>
</feature>
<feature type="region of interest" description="Disordered" evidence="2">
    <location>
        <begin position="419"/>
        <end position="453"/>
    </location>
</feature>
<keyword evidence="1" id="KW-0863">Zinc-finger</keyword>
<evidence type="ECO:0000256" key="1">
    <source>
        <dbReference type="PROSITE-ProRule" id="PRU00047"/>
    </source>
</evidence>
<feature type="compositionally biased region" description="Basic residues" evidence="2">
    <location>
        <begin position="516"/>
        <end position="528"/>
    </location>
</feature>
<evidence type="ECO:0000313" key="6">
    <source>
        <dbReference type="Proteomes" id="UP001189429"/>
    </source>
</evidence>
<evidence type="ECO:0000313" key="5">
    <source>
        <dbReference type="EMBL" id="CAK0855942.1"/>
    </source>
</evidence>
<feature type="region of interest" description="Disordered" evidence="2">
    <location>
        <begin position="146"/>
        <end position="170"/>
    </location>
</feature>
<evidence type="ECO:0000259" key="3">
    <source>
        <dbReference type="PROSITE" id="PS50158"/>
    </source>
</evidence>
<feature type="compositionally biased region" description="Basic and acidic residues" evidence="2">
    <location>
        <begin position="1046"/>
        <end position="1062"/>
    </location>
</feature>
<keyword evidence="1" id="KW-0862">Zinc</keyword>
<dbReference type="PROSITE" id="PS50158">
    <property type="entry name" value="ZF_CCHC"/>
    <property type="match status" value="1"/>
</dbReference>
<name>A0ABN9U9G9_9DINO</name>
<feature type="region of interest" description="Disordered" evidence="2">
    <location>
        <begin position="1046"/>
        <end position="1108"/>
    </location>
</feature>
<accession>A0ABN9U9G9</accession>
<dbReference type="Gene3D" id="4.10.60.10">
    <property type="entry name" value="Zinc finger, CCHC-type"/>
    <property type="match status" value="1"/>
</dbReference>
<feature type="compositionally biased region" description="Basic and acidic residues" evidence="2">
    <location>
        <begin position="1092"/>
        <end position="1101"/>
    </location>
</feature>
<protein>
    <submittedName>
        <fullName evidence="5">Uncharacterized protein</fullName>
    </submittedName>
</protein>
<dbReference type="InterPro" id="IPR036875">
    <property type="entry name" value="Znf_CCHC_sf"/>
</dbReference>
<feature type="domain" description="CCHC-type" evidence="3">
    <location>
        <begin position="486"/>
        <end position="499"/>
    </location>
</feature>
<keyword evidence="6" id="KW-1185">Reference proteome</keyword>
<dbReference type="EMBL" id="CAUYUJ010015589">
    <property type="protein sequence ID" value="CAK0855942.1"/>
    <property type="molecule type" value="Genomic_DNA"/>
</dbReference>
<dbReference type="PROSITE" id="PS50994">
    <property type="entry name" value="INTEGRASE"/>
    <property type="match status" value="1"/>
</dbReference>
<gene>
    <name evidence="5" type="ORF">PCOR1329_LOCUS46455</name>
</gene>
<proteinExistence type="predicted"/>
<dbReference type="SMART" id="SM00343">
    <property type="entry name" value="ZnF_C2HC"/>
    <property type="match status" value="2"/>
</dbReference>
<sequence>MTLERCERHRGLDLHRTQKMSAPSSPRDPARARGSTEEGSPERLWPDTESDTEECERYEWSPNCRRRPAATLRSEAAAASWPLAPARDAPAEVGSAEADGPAAAGGQRLAREVALQILATEPPGAGWASDAAALLATAPPRRRLEQAATGAAAPPRAACPPWAAAASPPPAQLVPPPSQLALGARPPAAPAPEALRLLAARVPAPFSGSRPCLVDTKGIGKPQPLRGDNWPSFCFKYMNFISSMYPAARDLHEWAQSHEDTIRGIEEAKQIDPDAERIQNQLYTVLAQLVEGESEEIVRNCESHKYRGFESWRRLARRWDPMNLGRKRSILMRVLNQPEQKLENLSSAIEAWTQDITRYQQRAKKTIDDDIKTAVLISMCPNPLKQHLQLNQNWFDFYDDVVEDFTQYLETRRAGQLDKPVPMDIGSLQKGAGRGKSKGKGKDAGKASGGKGKQPFQGYCNKCWEWGHMGKDCTSGKGRDADSKPCGVCGKKGHASKDCWHANTGKASKGAPKGSKGGKTKKGGKKGLHGMETSGDYEDQPEPEVGGLELCAVERAEQGIGLFDDIFRTALESLDSVFSGVGDSTPEPPAVCAGRPADVPEYEVIEAAVDSGAGVTIMPEEMCSDHPIDPDGSGIEYNAAGGQTVTDKGQRKLQVVTEKWQQRSMKSRVGPVRRMLLAASDLVDHGNRVVLQKNGSYVEHIGTKQRTPLNRANGIFLMKLWVKKNSAPKQQGAEAATNPMEIDQMIAALQKLESTGGTQVPTGSVVESKVAESMGFFRQVPVEEELSCKICTPMRSPCDPTPKEVEEHEASQHLPFRSWCPDCVKGRGAATAHADLAAELEHATPTISTDHFFLGGSDQQALACLAKVDHKTRLKTARVVPQKGFHEAVIKQEARDIKNWGRTKFIYMSDQESPITAMKDGVIAQLGTDFEVIPEPSKVGESPGNGTIERAIQAISGMVRTLKVATERAFKITLDPRSNILHWLVQFAGFSLSRYEQGADGRTPYERAKGKRFKLGLPTFGEKADMSGQKTTLHHTEGCRRRLEEAIGRTDQGKKRLREAEKPWPTMPGDRWRPSSPSRARETPHLRAKHHGLAESREAPHLPRQQGR</sequence>
<feature type="compositionally biased region" description="Basic and acidic residues" evidence="2">
    <location>
        <begin position="28"/>
        <end position="46"/>
    </location>
</feature>
<evidence type="ECO:0000256" key="2">
    <source>
        <dbReference type="SAM" id="MobiDB-lite"/>
    </source>
</evidence>
<reference evidence="5" key="1">
    <citation type="submission" date="2023-10" db="EMBL/GenBank/DDBJ databases">
        <authorList>
            <person name="Chen Y."/>
            <person name="Shah S."/>
            <person name="Dougan E. K."/>
            <person name="Thang M."/>
            <person name="Chan C."/>
        </authorList>
    </citation>
    <scope>NUCLEOTIDE SEQUENCE [LARGE SCALE GENOMIC DNA]</scope>
</reference>
<feature type="domain" description="Integrase catalytic" evidence="4">
    <location>
        <begin position="811"/>
        <end position="1012"/>
    </location>
</feature>
<keyword evidence="1" id="KW-0479">Metal-binding</keyword>
<dbReference type="InterPro" id="IPR001878">
    <property type="entry name" value="Znf_CCHC"/>
</dbReference>
<feature type="compositionally biased region" description="Low complexity" evidence="2">
    <location>
        <begin position="504"/>
        <end position="514"/>
    </location>
</feature>
<feature type="compositionally biased region" description="Low complexity" evidence="2">
    <location>
        <begin position="147"/>
        <end position="166"/>
    </location>
</feature>